<feature type="transmembrane region" description="Helical" evidence="1">
    <location>
        <begin position="241"/>
        <end position="258"/>
    </location>
</feature>
<protein>
    <submittedName>
        <fullName evidence="3">Undecaprenyl-diphosphatase</fullName>
        <ecNumber evidence="3">3.6.1.27</ecNumber>
    </submittedName>
</protein>
<gene>
    <name evidence="3" type="ORF">ABID24_002487</name>
</gene>
<dbReference type="Proteomes" id="UP001549106">
    <property type="component" value="Unassembled WGS sequence"/>
</dbReference>
<keyword evidence="1" id="KW-1133">Transmembrane helix</keyword>
<accession>A0ABV2M4A8</accession>
<feature type="transmembrane region" description="Helical" evidence="1">
    <location>
        <begin position="17"/>
        <end position="40"/>
    </location>
</feature>
<dbReference type="GO" id="GO:0050380">
    <property type="term" value="F:undecaprenyl-diphosphatase activity"/>
    <property type="evidence" value="ECO:0007669"/>
    <property type="project" value="UniProtKB-EC"/>
</dbReference>
<keyword evidence="4" id="KW-1185">Reference proteome</keyword>
<keyword evidence="1" id="KW-0472">Membrane</keyword>
<sequence length="292" mass="32613">MDFLNLLSQYRTPAGDVFFQGITLLAQETFVVVVICWLFWCSNKKLAYCLGFTYFTSGLLVQGLKITFRVPRPWLLDPAFEPVASAVPGATGYSFPSGHTQSITALLGTLGLYTRKKPARFLCALFILLVGFSRMYLGCHTPQDVIVSFLVTFLCVALCYSFLYKKDFSAGKELLISLCMAAVCAALLIYTAVLYKNETIEFHYAQDCIKACGAGFAFAVGYYITETHISFTPPDSTRKRIIRFVVGIAVTLLIQTGLKPLIGESLPASFLRYFIVVIWIVTVYPFLFSRKK</sequence>
<evidence type="ECO:0000313" key="4">
    <source>
        <dbReference type="Proteomes" id="UP001549106"/>
    </source>
</evidence>
<feature type="transmembrane region" description="Helical" evidence="1">
    <location>
        <begin position="119"/>
        <end position="137"/>
    </location>
</feature>
<dbReference type="SUPFAM" id="SSF48317">
    <property type="entry name" value="Acid phosphatase/Vanadium-dependent haloperoxidase"/>
    <property type="match status" value="1"/>
</dbReference>
<feature type="transmembrane region" description="Helical" evidence="1">
    <location>
        <begin position="175"/>
        <end position="195"/>
    </location>
</feature>
<feature type="domain" description="Phosphatidic acid phosphatase type 2/haloperoxidase" evidence="2">
    <location>
        <begin position="45"/>
        <end position="160"/>
    </location>
</feature>
<organism evidence="3 4">
    <name type="scientific">Blautia caecimuris</name>
    <dbReference type="NCBI Taxonomy" id="1796615"/>
    <lineage>
        <taxon>Bacteria</taxon>
        <taxon>Bacillati</taxon>
        <taxon>Bacillota</taxon>
        <taxon>Clostridia</taxon>
        <taxon>Lachnospirales</taxon>
        <taxon>Lachnospiraceae</taxon>
        <taxon>Blautia</taxon>
    </lineage>
</organism>
<dbReference type="SMART" id="SM00014">
    <property type="entry name" value="acidPPc"/>
    <property type="match status" value="1"/>
</dbReference>
<evidence type="ECO:0000256" key="1">
    <source>
        <dbReference type="SAM" id="Phobius"/>
    </source>
</evidence>
<dbReference type="Gene3D" id="1.20.144.10">
    <property type="entry name" value="Phosphatidic acid phosphatase type 2/haloperoxidase"/>
    <property type="match status" value="1"/>
</dbReference>
<dbReference type="RefSeq" id="WP_257465033.1">
    <property type="nucleotide sequence ID" value="NZ_BAABXP010000002.1"/>
</dbReference>
<proteinExistence type="predicted"/>
<name>A0ABV2M4A8_9FIRM</name>
<keyword evidence="1" id="KW-0812">Transmembrane</keyword>
<feature type="transmembrane region" description="Helical" evidence="1">
    <location>
        <begin position="270"/>
        <end position="288"/>
    </location>
</feature>
<dbReference type="InterPro" id="IPR036938">
    <property type="entry name" value="PAP2/HPO_sf"/>
</dbReference>
<dbReference type="EC" id="3.6.1.27" evidence="3"/>
<keyword evidence="3" id="KW-0378">Hydrolase</keyword>
<dbReference type="InterPro" id="IPR000326">
    <property type="entry name" value="PAP2/HPO"/>
</dbReference>
<dbReference type="EMBL" id="JBEPMJ010000019">
    <property type="protein sequence ID" value="MET3751229.1"/>
    <property type="molecule type" value="Genomic_DNA"/>
</dbReference>
<dbReference type="PANTHER" id="PTHR14969:SF13">
    <property type="entry name" value="AT30094P"/>
    <property type="match status" value="1"/>
</dbReference>
<dbReference type="PANTHER" id="PTHR14969">
    <property type="entry name" value="SPHINGOSINE-1-PHOSPHATE PHOSPHOHYDROLASE"/>
    <property type="match status" value="1"/>
</dbReference>
<dbReference type="CDD" id="cd03392">
    <property type="entry name" value="PAP2_like_2"/>
    <property type="match status" value="1"/>
</dbReference>
<evidence type="ECO:0000313" key="3">
    <source>
        <dbReference type="EMBL" id="MET3751229.1"/>
    </source>
</evidence>
<reference evidence="3 4" key="1">
    <citation type="submission" date="2024-06" db="EMBL/GenBank/DDBJ databases">
        <title>Genomic Encyclopedia of Type Strains, Phase IV (KMG-IV): sequencing the most valuable type-strain genomes for metagenomic binning, comparative biology and taxonomic classification.</title>
        <authorList>
            <person name="Goeker M."/>
        </authorList>
    </citation>
    <scope>NUCLEOTIDE SEQUENCE [LARGE SCALE GENOMIC DNA]</scope>
    <source>
        <strain evidence="3 4">DSM 29492</strain>
    </source>
</reference>
<comment type="caution">
    <text evidence="3">The sequence shown here is derived from an EMBL/GenBank/DDBJ whole genome shotgun (WGS) entry which is preliminary data.</text>
</comment>
<evidence type="ECO:0000259" key="2">
    <source>
        <dbReference type="SMART" id="SM00014"/>
    </source>
</evidence>
<dbReference type="Pfam" id="PF01569">
    <property type="entry name" value="PAP2"/>
    <property type="match status" value="1"/>
</dbReference>
<feature type="transmembrane region" description="Helical" evidence="1">
    <location>
        <begin position="47"/>
        <end position="68"/>
    </location>
</feature>
<feature type="transmembrane region" description="Helical" evidence="1">
    <location>
        <begin position="144"/>
        <end position="163"/>
    </location>
</feature>